<comment type="caution">
    <text evidence="2">The sequence shown here is derived from an EMBL/GenBank/DDBJ whole genome shotgun (WGS) entry which is preliminary data.</text>
</comment>
<name>A0A9P1DY83_9DINO</name>
<evidence type="ECO:0000313" key="2">
    <source>
        <dbReference type="EMBL" id="CAI4017268.1"/>
    </source>
</evidence>
<evidence type="ECO:0000256" key="1">
    <source>
        <dbReference type="SAM" id="MobiDB-lite"/>
    </source>
</evidence>
<evidence type="ECO:0000313" key="3">
    <source>
        <dbReference type="EMBL" id="CAL1170643.1"/>
    </source>
</evidence>
<feature type="region of interest" description="Disordered" evidence="1">
    <location>
        <begin position="1"/>
        <end position="24"/>
    </location>
</feature>
<accession>A0A9P1DY83</accession>
<evidence type="ECO:0000313" key="4">
    <source>
        <dbReference type="Proteomes" id="UP001152797"/>
    </source>
</evidence>
<dbReference type="EMBL" id="CAMXCT020006626">
    <property type="protein sequence ID" value="CAL1170643.1"/>
    <property type="molecule type" value="Genomic_DNA"/>
</dbReference>
<dbReference type="AlphaFoldDB" id="A0A9P1DY83"/>
<feature type="compositionally biased region" description="Polar residues" evidence="1">
    <location>
        <begin position="1"/>
        <end position="16"/>
    </location>
</feature>
<dbReference type="Proteomes" id="UP001152797">
    <property type="component" value="Unassembled WGS sequence"/>
</dbReference>
<keyword evidence="4" id="KW-1185">Reference proteome</keyword>
<reference evidence="2" key="1">
    <citation type="submission" date="2022-10" db="EMBL/GenBank/DDBJ databases">
        <authorList>
            <person name="Chen Y."/>
            <person name="Dougan E. K."/>
            <person name="Chan C."/>
            <person name="Rhodes N."/>
            <person name="Thang M."/>
        </authorList>
    </citation>
    <scope>NUCLEOTIDE SEQUENCE</scope>
</reference>
<gene>
    <name evidence="2" type="ORF">C1SCF055_LOCUS41926</name>
</gene>
<proteinExistence type="predicted"/>
<protein>
    <submittedName>
        <fullName evidence="2">Uncharacterized protein</fullName>
    </submittedName>
</protein>
<reference evidence="3" key="2">
    <citation type="submission" date="2024-04" db="EMBL/GenBank/DDBJ databases">
        <authorList>
            <person name="Chen Y."/>
            <person name="Shah S."/>
            <person name="Dougan E. K."/>
            <person name="Thang M."/>
            <person name="Chan C."/>
        </authorList>
    </citation>
    <scope>NUCLEOTIDE SEQUENCE [LARGE SCALE GENOMIC DNA]</scope>
</reference>
<organism evidence="2">
    <name type="scientific">Cladocopium goreaui</name>
    <dbReference type="NCBI Taxonomy" id="2562237"/>
    <lineage>
        <taxon>Eukaryota</taxon>
        <taxon>Sar</taxon>
        <taxon>Alveolata</taxon>
        <taxon>Dinophyceae</taxon>
        <taxon>Suessiales</taxon>
        <taxon>Symbiodiniaceae</taxon>
        <taxon>Cladocopium</taxon>
    </lineage>
</organism>
<dbReference type="EMBL" id="CAMXCT030006626">
    <property type="protein sequence ID" value="CAL4804580.1"/>
    <property type="molecule type" value="Genomic_DNA"/>
</dbReference>
<sequence>MASSGPARRTTTTSTPFGRRLRTWRTSPLQDAAFGRCHRQRPFDVSRSVAIRQP</sequence>
<dbReference type="EMBL" id="CAMXCT010006626">
    <property type="protein sequence ID" value="CAI4017268.1"/>
    <property type="molecule type" value="Genomic_DNA"/>
</dbReference>